<keyword evidence="2" id="KW-0813">Transport</keyword>
<dbReference type="EMBL" id="UINC01001416">
    <property type="protein sequence ID" value="SUZ80140.1"/>
    <property type="molecule type" value="Genomic_DNA"/>
</dbReference>
<sequence length="306" mass="34893">MDLLNVKNISKSYVNHRALDNISIDIPRASIFGLLGPNGAGKTTLIRIINQIINQDSGQILLHGININYDDIRKIGYMPEERGLYKKMKIGDFLLFMGKLKGLSRSESINSARDWFNNLEVSNWWNKNIEDLSKGMSQKVQFISTVLHNPDLIILDEPFSGFDPVNANLIKKNLLRLKDEGKTIIFSTHRMESVDELCDNLAMIDKSKKILSGKINDIKSAYKSDIYKIKHLNKINDKISNFSVIDSKIVFDNIYESEIKLIKKISSSDLLRLLLSNSIEILEFKQKTPNMNDIFIMKVEEGNNNG</sequence>
<dbReference type="InterPro" id="IPR003593">
    <property type="entry name" value="AAA+_ATPase"/>
</dbReference>
<dbReference type="PANTHER" id="PTHR42711:SF5">
    <property type="entry name" value="ABC TRANSPORTER ATP-BINDING PROTEIN NATA"/>
    <property type="match status" value="1"/>
</dbReference>
<organism evidence="6">
    <name type="scientific">marine metagenome</name>
    <dbReference type="NCBI Taxonomy" id="408172"/>
    <lineage>
        <taxon>unclassified sequences</taxon>
        <taxon>metagenomes</taxon>
        <taxon>ecological metagenomes</taxon>
    </lineage>
</organism>
<keyword evidence="4" id="KW-0067">ATP-binding</keyword>
<dbReference type="AlphaFoldDB" id="A0A381QM65"/>
<proteinExistence type="inferred from homology"/>
<evidence type="ECO:0000256" key="1">
    <source>
        <dbReference type="ARBA" id="ARBA00005417"/>
    </source>
</evidence>
<reference evidence="6" key="1">
    <citation type="submission" date="2018-05" db="EMBL/GenBank/DDBJ databases">
        <authorList>
            <person name="Lanie J.A."/>
            <person name="Ng W.-L."/>
            <person name="Kazmierczak K.M."/>
            <person name="Andrzejewski T.M."/>
            <person name="Davidsen T.M."/>
            <person name="Wayne K.J."/>
            <person name="Tettelin H."/>
            <person name="Glass J.I."/>
            <person name="Rusch D."/>
            <person name="Podicherti R."/>
            <person name="Tsui H.-C.T."/>
            <person name="Winkler M.E."/>
        </authorList>
    </citation>
    <scope>NUCLEOTIDE SEQUENCE</scope>
</reference>
<feature type="domain" description="ABC transporter" evidence="5">
    <location>
        <begin position="4"/>
        <end position="231"/>
    </location>
</feature>
<keyword evidence="3" id="KW-0547">Nucleotide-binding</keyword>
<evidence type="ECO:0000256" key="2">
    <source>
        <dbReference type="ARBA" id="ARBA00022448"/>
    </source>
</evidence>
<accession>A0A381QM65</accession>
<evidence type="ECO:0000256" key="3">
    <source>
        <dbReference type="ARBA" id="ARBA00022741"/>
    </source>
</evidence>
<dbReference type="Gene3D" id="3.40.50.300">
    <property type="entry name" value="P-loop containing nucleotide triphosphate hydrolases"/>
    <property type="match status" value="1"/>
</dbReference>
<dbReference type="InterPro" id="IPR050763">
    <property type="entry name" value="ABC_transporter_ATP-binding"/>
</dbReference>
<name>A0A381QM65_9ZZZZ</name>
<dbReference type="GO" id="GO:0016887">
    <property type="term" value="F:ATP hydrolysis activity"/>
    <property type="evidence" value="ECO:0007669"/>
    <property type="project" value="InterPro"/>
</dbReference>
<dbReference type="InterPro" id="IPR025302">
    <property type="entry name" value="DrrA1/2-like_C"/>
</dbReference>
<dbReference type="GO" id="GO:0005524">
    <property type="term" value="F:ATP binding"/>
    <property type="evidence" value="ECO:0007669"/>
    <property type="project" value="UniProtKB-KW"/>
</dbReference>
<dbReference type="SUPFAM" id="SSF52540">
    <property type="entry name" value="P-loop containing nucleoside triphosphate hydrolases"/>
    <property type="match status" value="1"/>
</dbReference>
<comment type="similarity">
    <text evidence="1">Belongs to the ABC transporter superfamily.</text>
</comment>
<evidence type="ECO:0000313" key="6">
    <source>
        <dbReference type="EMBL" id="SUZ80140.1"/>
    </source>
</evidence>
<dbReference type="InterPro" id="IPR003439">
    <property type="entry name" value="ABC_transporter-like_ATP-bd"/>
</dbReference>
<evidence type="ECO:0000259" key="5">
    <source>
        <dbReference type="PROSITE" id="PS50893"/>
    </source>
</evidence>
<dbReference type="Pfam" id="PF00005">
    <property type="entry name" value="ABC_tran"/>
    <property type="match status" value="1"/>
</dbReference>
<dbReference type="InterPro" id="IPR027417">
    <property type="entry name" value="P-loop_NTPase"/>
</dbReference>
<dbReference type="SMART" id="SM00382">
    <property type="entry name" value="AAA"/>
    <property type="match status" value="1"/>
</dbReference>
<dbReference type="PANTHER" id="PTHR42711">
    <property type="entry name" value="ABC TRANSPORTER ATP-BINDING PROTEIN"/>
    <property type="match status" value="1"/>
</dbReference>
<dbReference type="InterPro" id="IPR017871">
    <property type="entry name" value="ABC_transporter-like_CS"/>
</dbReference>
<dbReference type="Pfam" id="PF13732">
    <property type="entry name" value="DrrA1-3_C"/>
    <property type="match status" value="1"/>
</dbReference>
<dbReference type="PROSITE" id="PS00211">
    <property type="entry name" value="ABC_TRANSPORTER_1"/>
    <property type="match status" value="1"/>
</dbReference>
<protein>
    <recommendedName>
        <fullName evidence="5">ABC transporter domain-containing protein</fullName>
    </recommendedName>
</protein>
<evidence type="ECO:0000256" key="4">
    <source>
        <dbReference type="ARBA" id="ARBA00022840"/>
    </source>
</evidence>
<dbReference type="PROSITE" id="PS50893">
    <property type="entry name" value="ABC_TRANSPORTER_2"/>
    <property type="match status" value="1"/>
</dbReference>
<gene>
    <name evidence="6" type="ORF">METZ01_LOCUS32994</name>
</gene>